<proteinExistence type="inferred from homology"/>
<keyword evidence="8" id="KW-0233">DNA recombination</keyword>
<dbReference type="Pfam" id="PF07522">
    <property type="entry name" value="DRMBL"/>
    <property type="match status" value="1"/>
</dbReference>
<dbReference type="Proteomes" id="UP001219355">
    <property type="component" value="Chromosome 2"/>
</dbReference>
<dbReference type="GO" id="GO:0000723">
    <property type="term" value="P:telomere maintenance"/>
    <property type="evidence" value="ECO:0007669"/>
    <property type="project" value="TreeGrafter"/>
</dbReference>
<dbReference type="Gene3D" id="3.40.50.12650">
    <property type="match status" value="2"/>
</dbReference>
<evidence type="ECO:0000256" key="8">
    <source>
        <dbReference type="ARBA" id="ARBA00023172"/>
    </source>
</evidence>
<evidence type="ECO:0000256" key="1">
    <source>
        <dbReference type="ARBA" id="ARBA00004123"/>
    </source>
</evidence>
<protein>
    <recommendedName>
        <fullName evidence="11">Protein artemis</fullName>
    </recommendedName>
    <alternativeName>
        <fullName evidence="12">DNA cross-link repair 1C protein</fullName>
    </alternativeName>
</protein>
<evidence type="ECO:0000259" key="14">
    <source>
        <dbReference type="SMART" id="SM00849"/>
    </source>
</evidence>
<dbReference type="Pfam" id="PF12706">
    <property type="entry name" value="Lactamase_B_2"/>
    <property type="match status" value="1"/>
</dbReference>
<name>A0AAF0IJ39_9EURO</name>
<reference evidence="15" key="1">
    <citation type="submission" date="2023-03" db="EMBL/GenBank/DDBJ databases">
        <title>Emydomyces testavorans Genome Sequence.</title>
        <authorList>
            <person name="Hoyer L."/>
        </authorList>
    </citation>
    <scope>NUCLEOTIDE SEQUENCE</scope>
    <source>
        <strain evidence="15">16-2883</strain>
    </source>
</reference>
<keyword evidence="7" id="KW-0269">Exonuclease</keyword>
<dbReference type="SMART" id="SM00849">
    <property type="entry name" value="Lactamase_B"/>
    <property type="match status" value="1"/>
</dbReference>
<keyword evidence="16" id="KW-1185">Reference proteome</keyword>
<evidence type="ECO:0000313" key="15">
    <source>
        <dbReference type="EMBL" id="WEW58316.1"/>
    </source>
</evidence>
<dbReference type="GO" id="GO:0006303">
    <property type="term" value="P:double-strand break repair via nonhomologous end joining"/>
    <property type="evidence" value="ECO:0007669"/>
    <property type="project" value="TreeGrafter"/>
</dbReference>
<keyword evidence="4" id="KW-0255">Endonuclease</keyword>
<evidence type="ECO:0000256" key="9">
    <source>
        <dbReference type="ARBA" id="ARBA00023204"/>
    </source>
</evidence>
<evidence type="ECO:0000256" key="7">
    <source>
        <dbReference type="ARBA" id="ARBA00022839"/>
    </source>
</evidence>
<keyword evidence="6" id="KW-0378">Hydrolase</keyword>
<comment type="subcellular location">
    <subcellularLocation>
        <location evidence="1">Nucleus</location>
    </subcellularLocation>
</comment>
<evidence type="ECO:0000256" key="11">
    <source>
        <dbReference type="ARBA" id="ARBA00039759"/>
    </source>
</evidence>
<dbReference type="PANTHER" id="PTHR23240:SF8">
    <property type="entry name" value="PROTEIN ARTEMIS"/>
    <property type="match status" value="1"/>
</dbReference>
<dbReference type="GO" id="GO:0036297">
    <property type="term" value="P:interstrand cross-link repair"/>
    <property type="evidence" value="ECO:0007669"/>
    <property type="project" value="TreeGrafter"/>
</dbReference>
<dbReference type="GO" id="GO:0035312">
    <property type="term" value="F:5'-3' DNA exonuclease activity"/>
    <property type="evidence" value="ECO:0007669"/>
    <property type="project" value="TreeGrafter"/>
</dbReference>
<evidence type="ECO:0000256" key="13">
    <source>
        <dbReference type="SAM" id="MobiDB-lite"/>
    </source>
</evidence>
<dbReference type="SUPFAM" id="SSF56281">
    <property type="entry name" value="Metallo-hydrolase/oxidoreductase"/>
    <property type="match status" value="1"/>
</dbReference>
<dbReference type="InterPro" id="IPR011084">
    <property type="entry name" value="DRMBL"/>
</dbReference>
<dbReference type="PANTHER" id="PTHR23240">
    <property type="entry name" value="DNA CROSS-LINK REPAIR PROTEIN PSO2/SNM1-RELATED"/>
    <property type="match status" value="1"/>
</dbReference>
<organism evidence="15 16">
    <name type="scientific">Emydomyces testavorans</name>
    <dbReference type="NCBI Taxonomy" id="2070801"/>
    <lineage>
        <taxon>Eukaryota</taxon>
        <taxon>Fungi</taxon>
        <taxon>Dikarya</taxon>
        <taxon>Ascomycota</taxon>
        <taxon>Pezizomycotina</taxon>
        <taxon>Eurotiomycetes</taxon>
        <taxon>Eurotiomycetidae</taxon>
        <taxon>Onygenales</taxon>
        <taxon>Nannizziopsiaceae</taxon>
        <taxon>Emydomyces</taxon>
    </lineage>
</organism>
<dbReference type="EMBL" id="CP120628">
    <property type="protein sequence ID" value="WEW58316.1"/>
    <property type="molecule type" value="Genomic_DNA"/>
</dbReference>
<feature type="region of interest" description="Disordered" evidence="13">
    <location>
        <begin position="668"/>
        <end position="750"/>
    </location>
</feature>
<keyword evidence="5" id="KW-0227">DNA damage</keyword>
<accession>A0AAF0IJ39</accession>
<evidence type="ECO:0000256" key="10">
    <source>
        <dbReference type="ARBA" id="ARBA00023242"/>
    </source>
</evidence>
<dbReference type="GO" id="GO:0003684">
    <property type="term" value="F:damaged DNA binding"/>
    <property type="evidence" value="ECO:0007669"/>
    <property type="project" value="TreeGrafter"/>
</dbReference>
<dbReference type="AlphaFoldDB" id="A0AAF0IJ39"/>
<evidence type="ECO:0000256" key="3">
    <source>
        <dbReference type="ARBA" id="ARBA00022722"/>
    </source>
</evidence>
<gene>
    <name evidence="15" type="ORF">PRK78_003784</name>
</gene>
<comment type="similarity">
    <text evidence="2">Belongs to the DNA repair metallo-beta-lactamase (DRMBL) family.</text>
</comment>
<dbReference type="Gene3D" id="3.60.15.10">
    <property type="entry name" value="Ribonuclease Z/Hydroxyacylglutathione hydrolase-like"/>
    <property type="match status" value="2"/>
</dbReference>
<dbReference type="GO" id="GO:0006310">
    <property type="term" value="P:DNA recombination"/>
    <property type="evidence" value="ECO:0007669"/>
    <property type="project" value="UniProtKB-KW"/>
</dbReference>
<dbReference type="GO" id="GO:0004519">
    <property type="term" value="F:endonuclease activity"/>
    <property type="evidence" value="ECO:0007669"/>
    <property type="project" value="UniProtKB-KW"/>
</dbReference>
<evidence type="ECO:0000256" key="4">
    <source>
        <dbReference type="ARBA" id="ARBA00022759"/>
    </source>
</evidence>
<feature type="compositionally biased region" description="Low complexity" evidence="13">
    <location>
        <begin position="698"/>
        <end position="712"/>
    </location>
</feature>
<keyword evidence="3" id="KW-0540">Nuclease</keyword>
<evidence type="ECO:0000256" key="12">
    <source>
        <dbReference type="ARBA" id="ARBA00042677"/>
    </source>
</evidence>
<evidence type="ECO:0000313" key="16">
    <source>
        <dbReference type="Proteomes" id="UP001219355"/>
    </source>
</evidence>
<keyword evidence="10" id="KW-0539">Nucleus</keyword>
<feature type="domain" description="Metallo-beta-lactamase" evidence="14">
    <location>
        <begin position="11"/>
        <end position="201"/>
    </location>
</feature>
<dbReference type="GO" id="GO:0005634">
    <property type="term" value="C:nucleus"/>
    <property type="evidence" value="ECO:0007669"/>
    <property type="project" value="UniProtKB-SubCell"/>
</dbReference>
<keyword evidence="9" id="KW-0234">DNA repair</keyword>
<dbReference type="InterPro" id="IPR036866">
    <property type="entry name" value="RibonucZ/Hydroxyglut_hydro"/>
</dbReference>
<sequence length="780" mass="86473">MSTFNGIVEGQVSPYSKYDSPNSITVDGAINNEIVDYFRKNPDKPPPQACFLSHVHSDHLMGLESLRSPFIYCSAATREILLRIEKYPHRMNFAKGILESRKQEYKHLAKLLVPTEIELAPGKTLRVTLFNANHCPGAVMFLIEGNGKAILYTGDVRAEHWWVGSLVRHPVLIPYTLGDRRLDRIYLDTTFAIKPDIYASFPSKAEGIRELLQKIRSYPEDTVFYLRNWTFGYEDVWLAVSAALNTKIHVDPYQMRLYKSLASKANSVDEAPYLCGFTLGNSEVSGCLTDKADTVSVRVHSCEPGVVCSTISSGSSVYITPIVTRTKEGRDILELGAGGGMGDLIQSHHLQLPDGSAVERFVDLCSLYVEDLATRESIINAVSKAYESKSKSLSLDSYGISEEDEITLKNLVAMLSRGSDQSTLPNENQMSPNIHLPNTIRFPYSRHSSYEELCALVEAFRPKDVYPCTVDADSWTESVSMQNLFGHLCSGTVFPHDNEMRDVLRQNEFRPRKKARCGSDAFSNPPSTQASNIEISSSKEIVIPSTMPLGEITYPTVPLSSSSQHKKVEQDTRRPLENIDLAIADTELSFSFPSQLTSNLSQSQPDITPASPDARIQALKQALKQKSLENELDFYFESSFADSQSQSLPQPQARSPSNSQPFFSAIEQEASHHQISPDVNSDFLPPDSPSGCAATEYSSSSPISLSTSAFASQETVPIPSDDDDKREDNSQIAAEPQRLARLKRTRSRASAYRAVKGGTWPALYSLMSAGNNHSLKDEEL</sequence>
<dbReference type="InterPro" id="IPR001279">
    <property type="entry name" value="Metallo-B-lactamas"/>
</dbReference>
<evidence type="ECO:0000256" key="6">
    <source>
        <dbReference type="ARBA" id="ARBA00022801"/>
    </source>
</evidence>
<evidence type="ECO:0000256" key="2">
    <source>
        <dbReference type="ARBA" id="ARBA00010304"/>
    </source>
</evidence>
<evidence type="ECO:0000256" key="5">
    <source>
        <dbReference type="ARBA" id="ARBA00022763"/>
    </source>
</evidence>